<sequence length="243" mass="26747">MDETRINQLGVELYADGADIDQMVDAYKSGLVTGFTTNPSLMKAAGVTDYIEFAHQAVASIPDLPISFEVFSDDFGDMEEEAHIISHFGTHVYVKIPVMNSLGESSIPLIHKLSHDGIKVNATAIFTEEQVRNVRDALDETTGGIVSVFAGRIADTGVDPRPLMSKYADIVHFKPNLKLLWASQREVYNIMQAAQTHTDIITCTPDSLKKLTLLGKPLAEYSLDTVKRFKADSQALGFKILTK</sequence>
<comment type="caution">
    <text evidence="2">The sequence shown here is derived from an EMBL/GenBank/DDBJ whole genome shotgun (WGS) entry which is preliminary data.</text>
</comment>
<dbReference type="Pfam" id="PF00923">
    <property type="entry name" value="TAL_FSA"/>
    <property type="match status" value="1"/>
</dbReference>
<evidence type="ECO:0000313" key="2">
    <source>
        <dbReference type="EMBL" id="KRL56198.1"/>
    </source>
</evidence>
<dbReference type="PANTHER" id="PTHR10683">
    <property type="entry name" value="TRANSALDOLASE"/>
    <property type="match status" value="1"/>
</dbReference>
<evidence type="ECO:0000313" key="3">
    <source>
        <dbReference type="Proteomes" id="UP000051999"/>
    </source>
</evidence>
<dbReference type="EMBL" id="AZFF01000005">
    <property type="protein sequence ID" value="KRL56198.1"/>
    <property type="molecule type" value="Genomic_DNA"/>
</dbReference>
<keyword evidence="1" id="KW-0704">Schiff base</keyword>
<dbReference type="OrthoDB" id="9807051at2"/>
<gene>
    <name evidence="2" type="ORF">FD35_GL002240</name>
</gene>
<dbReference type="SUPFAM" id="SSF51569">
    <property type="entry name" value="Aldolase"/>
    <property type="match status" value="1"/>
</dbReference>
<reference evidence="2 3" key="1">
    <citation type="journal article" date="2015" name="Genome Announc.">
        <title>Expanding the biotechnology potential of lactobacilli through comparative genomics of 213 strains and associated genera.</title>
        <authorList>
            <person name="Sun Z."/>
            <person name="Harris H.M."/>
            <person name="McCann A."/>
            <person name="Guo C."/>
            <person name="Argimon S."/>
            <person name="Zhang W."/>
            <person name="Yang X."/>
            <person name="Jeffery I.B."/>
            <person name="Cooney J.C."/>
            <person name="Kagawa T.F."/>
            <person name="Liu W."/>
            <person name="Song Y."/>
            <person name="Salvetti E."/>
            <person name="Wrobel A."/>
            <person name="Rasinkangas P."/>
            <person name="Parkhill J."/>
            <person name="Rea M.C."/>
            <person name="O'Sullivan O."/>
            <person name="Ritari J."/>
            <person name="Douillard F.P."/>
            <person name="Paul Ross R."/>
            <person name="Yang R."/>
            <person name="Briner A.E."/>
            <person name="Felis G.E."/>
            <person name="de Vos W.M."/>
            <person name="Barrangou R."/>
            <person name="Klaenhammer T.R."/>
            <person name="Caufield P.W."/>
            <person name="Cui Y."/>
            <person name="Zhang H."/>
            <person name="O'Toole P.W."/>
        </authorList>
    </citation>
    <scope>NUCLEOTIDE SEQUENCE [LARGE SCALE GENOMIC DNA]</scope>
    <source>
        <strain evidence="2 3">DSM 15814</strain>
    </source>
</reference>
<dbReference type="NCBIfam" id="TIGR02134">
    <property type="entry name" value="transald_staph"/>
    <property type="match status" value="1"/>
</dbReference>
<protein>
    <submittedName>
        <fullName evidence="2">Transaldolase</fullName>
    </submittedName>
</protein>
<dbReference type="InterPro" id="IPR013785">
    <property type="entry name" value="Aldolase_TIM"/>
</dbReference>
<dbReference type="GO" id="GO:0005975">
    <property type="term" value="P:carbohydrate metabolic process"/>
    <property type="evidence" value="ECO:0007669"/>
    <property type="project" value="InterPro"/>
</dbReference>
<dbReference type="PATRIC" id="fig|1114972.6.peg.2293"/>
<keyword evidence="3" id="KW-1185">Reference proteome</keyword>
<dbReference type="RefSeq" id="WP_017262851.1">
    <property type="nucleotide sequence ID" value="NZ_AUAW01000006.1"/>
</dbReference>
<dbReference type="InterPro" id="IPR001585">
    <property type="entry name" value="TAL/FSA"/>
</dbReference>
<evidence type="ECO:0000256" key="1">
    <source>
        <dbReference type="ARBA" id="ARBA00023270"/>
    </source>
</evidence>
<organism evidence="2 3">
    <name type="scientific">Furfurilactobacillus rossiae DSM 15814</name>
    <dbReference type="NCBI Taxonomy" id="1114972"/>
    <lineage>
        <taxon>Bacteria</taxon>
        <taxon>Bacillati</taxon>
        <taxon>Bacillota</taxon>
        <taxon>Bacilli</taxon>
        <taxon>Lactobacillales</taxon>
        <taxon>Lactobacillaceae</taxon>
        <taxon>Furfurilactobacillus</taxon>
    </lineage>
</organism>
<dbReference type="Proteomes" id="UP000051999">
    <property type="component" value="Unassembled WGS sequence"/>
</dbReference>
<accession>A0A0R1RHJ5</accession>
<dbReference type="eggNOG" id="COG0176">
    <property type="taxonomic scope" value="Bacteria"/>
</dbReference>
<dbReference type="InterPro" id="IPR011861">
    <property type="entry name" value="Transald_staph-type"/>
</dbReference>
<dbReference type="Gene3D" id="3.20.20.70">
    <property type="entry name" value="Aldolase class I"/>
    <property type="match status" value="1"/>
</dbReference>
<name>A0A0R1RHJ5_9LACO</name>
<dbReference type="STRING" id="1114972.FD35_GL002240"/>
<proteinExistence type="predicted"/>
<dbReference type="PANTHER" id="PTHR10683:SF40">
    <property type="entry name" value="FRUCTOSE-6-PHOSPHATE ALDOLASE 1-RELATED"/>
    <property type="match status" value="1"/>
</dbReference>
<dbReference type="AlphaFoldDB" id="A0A0R1RHJ5"/>